<evidence type="ECO:0000313" key="8">
    <source>
        <dbReference type="EMBL" id="KAF7726755.1"/>
    </source>
</evidence>
<keyword evidence="4" id="KW-0238">DNA-binding</keyword>
<keyword evidence="3" id="KW-0067">ATP-binding</keyword>
<dbReference type="Gene3D" id="3.40.50.300">
    <property type="entry name" value="P-loop containing nucleotide triphosphate hydrolases"/>
    <property type="match status" value="1"/>
</dbReference>
<protein>
    <submittedName>
        <fullName evidence="8">MutS protein msh4</fullName>
    </submittedName>
</protein>
<evidence type="ECO:0000256" key="3">
    <source>
        <dbReference type="ARBA" id="ARBA00022840"/>
    </source>
</evidence>
<dbReference type="InterPro" id="IPR027417">
    <property type="entry name" value="P-loop_NTPase"/>
</dbReference>
<keyword evidence="9" id="KW-1185">Reference proteome</keyword>
<proteinExistence type="inferred from homology"/>
<dbReference type="Pfam" id="PF05192">
    <property type="entry name" value="MutS_III"/>
    <property type="match status" value="1"/>
</dbReference>
<dbReference type="GO" id="GO:0005634">
    <property type="term" value="C:nucleus"/>
    <property type="evidence" value="ECO:0007669"/>
    <property type="project" value="TreeGrafter"/>
</dbReference>
<dbReference type="SMART" id="SM00533">
    <property type="entry name" value="MUTSd"/>
    <property type="match status" value="1"/>
</dbReference>
<comment type="caution">
    <text evidence="8">The sequence shown here is derived from an EMBL/GenBank/DDBJ whole genome shotgun (WGS) entry which is preliminary data.</text>
</comment>
<dbReference type="GO" id="GO:0030983">
    <property type="term" value="F:mismatched DNA binding"/>
    <property type="evidence" value="ECO:0007669"/>
    <property type="project" value="InterPro"/>
</dbReference>
<dbReference type="SUPFAM" id="SSF48334">
    <property type="entry name" value="DNA repair protein MutS, domain III"/>
    <property type="match status" value="1"/>
</dbReference>
<dbReference type="AlphaFoldDB" id="A0A8H7EP54"/>
<dbReference type="GO" id="GO:0140664">
    <property type="term" value="F:ATP-dependent DNA damage sensor activity"/>
    <property type="evidence" value="ECO:0007669"/>
    <property type="project" value="InterPro"/>
</dbReference>
<evidence type="ECO:0000259" key="6">
    <source>
        <dbReference type="SMART" id="SM00533"/>
    </source>
</evidence>
<keyword evidence="5" id="KW-0469">Meiosis</keyword>
<dbReference type="OrthoDB" id="276261at2759"/>
<evidence type="ECO:0000256" key="4">
    <source>
        <dbReference type="ARBA" id="ARBA00023125"/>
    </source>
</evidence>
<organism evidence="8 9">
    <name type="scientific">Apophysomyces ossiformis</name>
    <dbReference type="NCBI Taxonomy" id="679940"/>
    <lineage>
        <taxon>Eukaryota</taxon>
        <taxon>Fungi</taxon>
        <taxon>Fungi incertae sedis</taxon>
        <taxon>Mucoromycota</taxon>
        <taxon>Mucoromycotina</taxon>
        <taxon>Mucoromycetes</taxon>
        <taxon>Mucorales</taxon>
        <taxon>Mucorineae</taxon>
        <taxon>Mucoraceae</taxon>
        <taxon>Apophysomyces</taxon>
    </lineage>
</organism>
<feature type="domain" description="DNA mismatch repair proteins mutS family" evidence="7">
    <location>
        <begin position="287"/>
        <end position="388"/>
    </location>
</feature>
<dbReference type="SMART" id="SM00534">
    <property type="entry name" value="MUTSac"/>
    <property type="match status" value="1"/>
</dbReference>
<accession>A0A8H7EP54</accession>
<name>A0A8H7EP54_9FUNG</name>
<feature type="domain" description="DNA mismatch repair protein MutS core" evidence="6">
    <location>
        <begin position="1"/>
        <end position="271"/>
    </location>
</feature>
<dbReference type="Proteomes" id="UP000605846">
    <property type="component" value="Unassembled WGS sequence"/>
</dbReference>
<dbReference type="GO" id="GO:0007131">
    <property type="term" value="P:reciprocal meiotic recombination"/>
    <property type="evidence" value="ECO:0007669"/>
    <property type="project" value="TreeGrafter"/>
</dbReference>
<dbReference type="InterPro" id="IPR007696">
    <property type="entry name" value="DNA_mismatch_repair_MutS_core"/>
</dbReference>
<dbReference type="PANTHER" id="PTHR11361:SF21">
    <property type="entry name" value="MUTS PROTEIN HOMOLOG 4"/>
    <property type="match status" value="1"/>
</dbReference>
<gene>
    <name evidence="8" type="primary">MSH4</name>
    <name evidence="8" type="ORF">EC973_008443</name>
</gene>
<dbReference type="Gene3D" id="1.10.1420.10">
    <property type="match status" value="1"/>
</dbReference>
<dbReference type="Pfam" id="PF00488">
    <property type="entry name" value="MutS_V"/>
    <property type="match status" value="1"/>
</dbReference>
<evidence type="ECO:0000256" key="2">
    <source>
        <dbReference type="ARBA" id="ARBA00022741"/>
    </source>
</evidence>
<evidence type="ECO:0000313" key="9">
    <source>
        <dbReference type="Proteomes" id="UP000605846"/>
    </source>
</evidence>
<dbReference type="InterPro" id="IPR000432">
    <property type="entry name" value="DNA_mismatch_repair_MutS_C"/>
</dbReference>
<evidence type="ECO:0000256" key="5">
    <source>
        <dbReference type="ARBA" id="ARBA00023254"/>
    </source>
</evidence>
<dbReference type="SUPFAM" id="SSF52540">
    <property type="entry name" value="P-loop containing nucleoside triphosphate hydrolases"/>
    <property type="match status" value="1"/>
</dbReference>
<keyword evidence="2" id="KW-0547">Nucleotide-binding</keyword>
<dbReference type="GO" id="GO:0005524">
    <property type="term" value="F:ATP binding"/>
    <property type="evidence" value="ECO:0007669"/>
    <property type="project" value="UniProtKB-KW"/>
</dbReference>
<evidence type="ECO:0000259" key="7">
    <source>
        <dbReference type="SMART" id="SM00534"/>
    </source>
</evidence>
<reference evidence="8" key="1">
    <citation type="submission" date="2020-01" db="EMBL/GenBank/DDBJ databases">
        <title>Genome Sequencing of Three Apophysomyces-Like Fungal Strains Confirms a Novel Fungal Genus in the Mucoromycota with divergent Burkholderia-like Endosymbiotic Bacteria.</title>
        <authorList>
            <person name="Stajich J.E."/>
            <person name="Macias A.M."/>
            <person name="Carter-House D."/>
            <person name="Lovett B."/>
            <person name="Kasson L.R."/>
            <person name="Berry K."/>
            <person name="Grigoriev I."/>
            <person name="Chang Y."/>
            <person name="Spatafora J."/>
            <person name="Kasson M.T."/>
        </authorList>
    </citation>
    <scope>NUCLEOTIDE SEQUENCE</scope>
    <source>
        <strain evidence="8">NRRL A-21654</strain>
    </source>
</reference>
<dbReference type="InterPro" id="IPR036187">
    <property type="entry name" value="DNA_mismatch_repair_MutS_sf"/>
</dbReference>
<sequence>MNVLQPIRDLETIKKRLDVVEELTENEEMLFAVTSSLSSLPDLDSIIADIIRLPARQMTHHTESKINQVIMLKSVLQSLKNVEKCLENAKSSLLLEINEVVSDKKLSMLSEDASRQAYKETVEDVYERANEYCETTGLQLKLQFSSSKGFFLSLSTNTLDKKPELSPCFINIGKTRKQWSLTTLELLIKVHSVVTSILEAIRNDVSLLYKVSEAIGMLDMLSSFAYKCTTSKNYGTLVTKVGGGLNTGLVRPDFTQTLAIKSGRNPILDTISTDDVIPNDTYASLASSFQLITGPNMSGKTTYLKQIALLTVMAHIGSFVPAEYGSFRSPDQILSRLTNDSRVEIGISSFVAEMTEAAYILKNATAVSLVIVDELGRGKFDEEKETRD</sequence>
<evidence type="ECO:0000256" key="1">
    <source>
        <dbReference type="ARBA" id="ARBA00006271"/>
    </source>
</evidence>
<dbReference type="PANTHER" id="PTHR11361">
    <property type="entry name" value="DNA MISMATCH REPAIR PROTEIN MUTS FAMILY MEMBER"/>
    <property type="match status" value="1"/>
</dbReference>
<dbReference type="EMBL" id="JABAYA010000072">
    <property type="protein sequence ID" value="KAF7726755.1"/>
    <property type="molecule type" value="Genomic_DNA"/>
</dbReference>
<comment type="similarity">
    <text evidence="1">Belongs to the DNA mismatch repair MutS family.</text>
</comment>
<dbReference type="GO" id="GO:0006298">
    <property type="term" value="P:mismatch repair"/>
    <property type="evidence" value="ECO:0007669"/>
    <property type="project" value="InterPro"/>
</dbReference>
<dbReference type="InterPro" id="IPR045076">
    <property type="entry name" value="MutS"/>
</dbReference>